<reference evidence="2 3" key="2">
    <citation type="journal article" date="2020" name="Cell Rep.">
        <title>Acquisition and Adaptation of Ultra-small Parasitic Reduced Genome Bacteria to Mammalian Hosts.</title>
        <authorList>
            <person name="McLean J.S."/>
            <person name="Bor B."/>
            <person name="Kerns K.A."/>
            <person name="Liu Q."/>
            <person name="To T.T."/>
            <person name="Solden L."/>
            <person name="Hendrickson E.L."/>
            <person name="Wrighton K."/>
            <person name="Shi W."/>
            <person name="He X."/>
        </authorList>
    </citation>
    <scope>NUCLEOTIDE SEQUENCE [LARGE SCALE GENOMIC DNA]</scope>
    <source>
        <strain evidence="2 3">TM7_G3_2_Rum_HOT_351B</strain>
    </source>
</reference>
<accession>A0ABY0FM06</accession>
<name>A0ABY0FM06_9BACT</name>
<keyword evidence="3" id="KW-1185">Reference proteome</keyword>
<protein>
    <recommendedName>
        <fullName evidence="1">Abortive phage infection protein C-terminal domain-containing protein</fullName>
    </recommendedName>
</protein>
<dbReference type="EMBL" id="PRLM01000003">
    <property type="protein sequence ID" value="RYC74765.1"/>
    <property type="molecule type" value="Genomic_DNA"/>
</dbReference>
<sequence length="397" mass="44976">MTTTTKITMPVVSFRRISTPFEQEGKKIYLAVLKAKDLPKDLEEWRGINPRDPNKSSGVAKRIADSLQNQPECFLFRNRGLTLLSESVSFNNESNILAVEFSDKTMHGLLDGGHTYAVIREAFDSLAEDEKADTNLNNAYVKLEILEGITSKDETTEIVGARNTSTQVKDQSLANLSQHFDIIKEILKNEPYANRIAYKETEFNEDGSRKDIDVKEILSYLICFDREGFGDNNHPVIAYSGKSSVLKYADAEDNRQRLQKYLPLLPKILVLRDEIYEQMPATWNDIGGKFGALEGVNRKKQDSVELPFKNTTTSYAIPSSFIYPILASFRALVEVTDEGCSWKTSPVSFFSKHKGELVRRLIEQALVFRNPNKLGKEKTVWQSCYDYVVLTSLKLGL</sequence>
<evidence type="ECO:0000313" key="3">
    <source>
        <dbReference type="Proteomes" id="UP001191019"/>
    </source>
</evidence>
<dbReference type="InterPro" id="IPR018891">
    <property type="entry name" value="AIPR_C"/>
</dbReference>
<proteinExistence type="predicted"/>
<evidence type="ECO:0000313" key="2">
    <source>
        <dbReference type="EMBL" id="RYC74765.1"/>
    </source>
</evidence>
<reference evidence="2 3" key="1">
    <citation type="journal article" date="2018" name="bioRxiv">
        <title>Evidence of independent acquisition and adaption of ultra-small bacteria to human hosts across the highly diverse yet reduced genomes of the phylum Saccharibacteria.</title>
        <authorList>
            <person name="McLean J.S."/>
            <person name="Bor B."/>
            <person name="To T.T."/>
            <person name="Liu Q."/>
            <person name="Kearns K.A."/>
            <person name="Solden L.M."/>
            <person name="Wrighton K.C."/>
            <person name="He X."/>
            <person name="Shi W."/>
        </authorList>
    </citation>
    <scope>NUCLEOTIDE SEQUENCE [LARGE SCALE GENOMIC DNA]</scope>
    <source>
        <strain evidence="2 3">TM7_G3_2_Rum_HOT_351B</strain>
    </source>
</reference>
<dbReference type="RefSeq" id="WP_129734707.1">
    <property type="nucleotide sequence ID" value="NZ_PRLM01000003.1"/>
</dbReference>
<feature type="domain" description="Abortive phage infection protein C-terminal" evidence="1">
    <location>
        <begin position="49"/>
        <end position="336"/>
    </location>
</feature>
<comment type="caution">
    <text evidence="2">The sequence shown here is derived from an EMBL/GenBank/DDBJ whole genome shotgun (WGS) entry which is preliminary data.</text>
</comment>
<gene>
    <name evidence="2" type="ORF">G3RUM_00305</name>
</gene>
<evidence type="ECO:0000259" key="1">
    <source>
        <dbReference type="Pfam" id="PF10592"/>
    </source>
</evidence>
<dbReference type="Proteomes" id="UP001191019">
    <property type="component" value="Unassembled WGS sequence"/>
</dbReference>
<dbReference type="Pfam" id="PF10592">
    <property type="entry name" value="AIPR"/>
    <property type="match status" value="1"/>
</dbReference>
<organism evidence="2 3">
    <name type="scientific">Candidatus Nanosyncoccus alces</name>
    <dbReference type="NCBI Taxonomy" id="2171997"/>
    <lineage>
        <taxon>Bacteria</taxon>
        <taxon>Candidatus Saccharimonadota</taxon>
        <taxon>Candidatus Nanosyncoccalia</taxon>
        <taxon>Candidatus Nanosyncoccales</taxon>
        <taxon>Candidatus Nanosyncoccaceae</taxon>
        <taxon>Candidatus Nanosyncoccus</taxon>
    </lineage>
</organism>